<proteinExistence type="predicted"/>
<organism evidence="1 2">
    <name type="scientific">Pseudoalteromonas gelatinilytica</name>
    <dbReference type="NCBI Taxonomy" id="1703256"/>
    <lineage>
        <taxon>Bacteria</taxon>
        <taxon>Pseudomonadati</taxon>
        <taxon>Pseudomonadota</taxon>
        <taxon>Gammaproteobacteria</taxon>
        <taxon>Alteromonadales</taxon>
        <taxon>Pseudoalteromonadaceae</taxon>
        <taxon>Pseudoalteromonas</taxon>
    </lineage>
</organism>
<comment type="caution">
    <text evidence="1">The sequence shown here is derived from an EMBL/GenBank/DDBJ whole genome shotgun (WGS) entry which is preliminary data.</text>
</comment>
<dbReference type="Proteomes" id="UP000638462">
    <property type="component" value="Unassembled WGS sequence"/>
</dbReference>
<dbReference type="EMBL" id="BMIT01000009">
    <property type="protein sequence ID" value="GGF00169.1"/>
    <property type="molecule type" value="Genomic_DNA"/>
</dbReference>
<keyword evidence="1" id="KW-0808">Transferase</keyword>
<reference evidence="2" key="1">
    <citation type="journal article" date="2019" name="Int. J. Syst. Evol. Microbiol.">
        <title>The Global Catalogue of Microorganisms (GCM) 10K type strain sequencing project: providing services to taxonomists for standard genome sequencing and annotation.</title>
        <authorList>
            <consortium name="The Broad Institute Genomics Platform"/>
            <consortium name="The Broad Institute Genome Sequencing Center for Infectious Disease"/>
            <person name="Wu L."/>
            <person name="Ma J."/>
        </authorList>
    </citation>
    <scope>NUCLEOTIDE SEQUENCE [LARGE SCALE GENOMIC DNA]</scope>
    <source>
        <strain evidence="2">CGMCC 1.15394</strain>
    </source>
</reference>
<dbReference type="InterPro" id="IPR029465">
    <property type="entry name" value="ATPgrasp_TupA"/>
</dbReference>
<dbReference type="RefSeq" id="WP_188729484.1">
    <property type="nucleotide sequence ID" value="NZ_BMIT01000009.1"/>
</dbReference>
<gene>
    <name evidence="1" type="ORF">GCM10008027_26310</name>
</gene>
<protein>
    <submittedName>
        <fullName evidence="1">Glycosyl transferase</fullName>
    </submittedName>
</protein>
<evidence type="ECO:0000313" key="1">
    <source>
        <dbReference type="EMBL" id="GGF00169.1"/>
    </source>
</evidence>
<keyword evidence="2" id="KW-1185">Reference proteome</keyword>
<accession>A0ABQ1TS19</accession>
<evidence type="ECO:0000313" key="2">
    <source>
        <dbReference type="Proteomes" id="UP000638462"/>
    </source>
</evidence>
<sequence>MASIQYKLFSNLIGILPIKLRLQVLFYRRFKEFCNFDSPKTFNEKLQVKKLKDHSDKLTVAADKIASKMFVKNLAPELYIPKTLWSAGSLDELEKLDLKQLPSDYVFKANHTSQTIEIIKNGKHLPLKKMKALTRSWLKHDQATALGEWAYKNIPAKVFIEEFLDFDGKEPDDYKFFVYHGKVEFIQLDSDRFIEHKRNMFDRDWNDLGIDYSFARKSPPPAKPSFLDLMIQISEKIGKEFDFVRVDLYWYQNKVTFGELTIYPGAGFEKFPSKEWDEKFGLPWRIQ</sequence>
<dbReference type="GO" id="GO:0016740">
    <property type="term" value="F:transferase activity"/>
    <property type="evidence" value="ECO:0007669"/>
    <property type="project" value="UniProtKB-KW"/>
</dbReference>
<name>A0ABQ1TS19_9GAMM</name>
<dbReference type="Pfam" id="PF14305">
    <property type="entry name" value="ATPgrasp_TupA"/>
    <property type="match status" value="1"/>
</dbReference>